<dbReference type="Gene3D" id="3.30.420.10">
    <property type="entry name" value="Ribonuclease H-like superfamily/Ribonuclease H"/>
    <property type="match status" value="1"/>
</dbReference>
<dbReference type="Proteomes" id="UP000183206">
    <property type="component" value="Unassembled WGS sequence"/>
</dbReference>
<comment type="caution">
    <text evidence="2">The sequence shown here is derived from an EMBL/GenBank/DDBJ whole genome shotgun (WGS) entry which is preliminary data.</text>
</comment>
<dbReference type="Pfam" id="PF13482">
    <property type="entry name" value="RNase_H_2"/>
    <property type="match status" value="1"/>
</dbReference>
<protein>
    <recommendedName>
        <fullName evidence="1">YprB ribonuclease H-like domain-containing protein</fullName>
    </recommendedName>
</protein>
<dbReference type="GO" id="GO:0003676">
    <property type="term" value="F:nucleic acid binding"/>
    <property type="evidence" value="ECO:0007669"/>
    <property type="project" value="InterPro"/>
</dbReference>
<name>A0A1J4V694_9BACT</name>
<dbReference type="NCBIfam" id="TIGR03491">
    <property type="entry name" value="TM0106 family RecB-like putative nuclease"/>
    <property type="match status" value="1"/>
</dbReference>
<reference evidence="2 3" key="1">
    <citation type="journal article" date="2016" name="Environ. Microbiol.">
        <title>Genomic resolution of a cold subsurface aquifer community provides metabolic insights for novel microbes adapted to high CO concentrations.</title>
        <authorList>
            <person name="Probst A.J."/>
            <person name="Castelle C.J."/>
            <person name="Singh A."/>
            <person name="Brown C.T."/>
            <person name="Anantharaman K."/>
            <person name="Sharon I."/>
            <person name="Hug L.A."/>
            <person name="Burstein D."/>
            <person name="Emerson J.B."/>
            <person name="Thomas B.C."/>
            <person name="Banfield J.F."/>
        </authorList>
    </citation>
    <scope>NUCLEOTIDE SEQUENCE [LARGE SCALE GENOMIC DNA]</scope>
    <source>
        <strain evidence="2">CG1_02_47_685</strain>
    </source>
</reference>
<organism evidence="2 3">
    <name type="scientific">Candidatus Nomurabacteria bacterium CG1_02_47_685</name>
    <dbReference type="NCBI Taxonomy" id="1805282"/>
    <lineage>
        <taxon>Bacteria</taxon>
        <taxon>Candidatus Nomuraibacteriota</taxon>
    </lineage>
</organism>
<gene>
    <name evidence="2" type="ORF">AUJ44_01825</name>
</gene>
<evidence type="ECO:0000313" key="3">
    <source>
        <dbReference type="Proteomes" id="UP000183206"/>
    </source>
</evidence>
<evidence type="ECO:0000313" key="2">
    <source>
        <dbReference type="EMBL" id="OIO32684.1"/>
    </source>
</evidence>
<dbReference type="InterPro" id="IPR019993">
    <property type="entry name" value="RecB_nuclease_TM0106_put"/>
</dbReference>
<sequence>MYRKMQKQYPDVVSAEEVESFFANPKTIDLYQVVKKNTDWPLGSYSIKDIAQYLGFSWRDKTPSGALSIQWFNEYLENKDEDVLKRILEYNEDDCKATMVLKDGIEKINQLTYGTI</sequence>
<evidence type="ECO:0000259" key="1">
    <source>
        <dbReference type="Pfam" id="PF13482"/>
    </source>
</evidence>
<proteinExistence type="predicted"/>
<dbReference type="SUPFAM" id="SSF53098">
    <property type="entry name" value="Ribonuclease H-like"/>
    <property type="match status" value="1"/>
</dbReference>
<dbReference type="AlphaFoldDB" id="A0A1J4V694"/>
<dbReference type="InterPro" id="IPR012337">
    <property type="entry name" value="RNaseH-like_sf"/>
</dbReference>
<feature type="domain" description="YprB ribonuclease H-like" evidence="1">
    <location>
        <begin position="20"/>
        <end position="103"/>
    </location>
</feature>
<dbReference type="InterPro" id="IPR038720">
    <property type="entry name" value="YprB_RNase_H-like_dom"/>
</dbReference>
<dbReference type="EMBL" id="MNVO01000030">
    <property type="protein sequence ID" value="OIO32684.1"/>
    <property type="molecule type" value="Genomic_DNA"/>
</dbReference>
<dbReference type="InterPro" id="IPR036397">
    <property type="entry name" value="RNaseH_sf"/>
</dbReference>
<accession>A0A1J4V694</accession>